<feature type="non-terminal residue" evidence="2">
    <location>
        <position position="1"/>
    </location>
</feature>
<protein>
    <submittedName>
        <fullName evidence="2">Uncharacterized protein</fullName>
    </submittedName>
</protein>
<organism evidence="2">
    <name type="scientific">Lygus hesperus</name>
    <name type="common">Western plant bug</name>
    <dbReference type="NCBI Taxonomy" id="30085"/>
    <lineage>
        <taxon>Eukaryota</taxon>
        <taxon>Metazoa</taxon>
        <taxon>Ecdysozoa</taxon>
        <taxon>Arthropoda</taxon>
        <taxon>Hexapoda</taxon>
        <taxon>Insecta</taxon>
        <taxon>Pterygota</taxon>
        <taxon>Neoptera</taxon>
        <taxon>Paraneoptera</taxon>
        <taxon>Hemiptera</taxon>
        <taxon>Heteroptera</taxon>
        <taxon>Panheteroptera</taxon>
        <taxon>Cimicomorpha</taxon>
        <taxon>Miridae</taxon>
        <taxon>Mirini</taxon>
        <taxon>Lygus</taxon>
    </lineage>
</organism>
<evidence type="ECO:0000313" key="2">
    <source>
        <dbReference type="EMBL" id="JAG53671.1"/>
    </source>
</evidence>
<dbReference type="AlphaFoldDB" id="A0A0K8SK38"/>
<name>A0A0K8SK38_LYGHE</name>
<evidence type="ECO:0000256" key="1">
    <source>
        <dbReference type="SAM" id="MobiDB-lite"/>
    </source>
</evidence>
<accession>A0A0K8SK38</accession>
<feature type="region of interest" description="Disordered" evidence="1">
    <location>
        <begin position="52"/>
        <end position="75"/>
    </location>
</feature>
<feature type="non-terminal residue" evidence="2">
    <location>
        <position position="117"/>
    </location>
</feature>
<reference evidence="2" key="1">
    <citation type="submission" date="2014-09" db="EMBL/GenBank/DDBJ databases">
        <authorList>
            <person name="Magalhaes I.L.F."/>
            <person name="Oliveira U."/>
            <person name="Santos F.R."/>
            <person name="Vidigal T.H.D.A."/>
            <person name="Brescovit A.D."/>
            <person name="Santos A.J."/>
        </authorList>
    </citation>
    <scope>NUCLEOTIDE SEQUENCE</scope>
</reference>
<proteinExistence type="predicted"/>
<sequence>AKFFPEDRKIKLSIFLYRYFFPSLSESVEEKTRLGRWRGRVEGEVEIEKSTIQPLFSNEREEEGKGFSNQPASSRSFNHILDPLTSPIHPSFSPTLLLVSCTGNDVLSDYKSNALHF</sequence>
<dbReference type="EMBL" id="GBRD01012153">
    <property type="protein sequence ID" value="JAG53671.1"/>
    <property type="molecule type" value="Transcribed_RNA"/>
</dbReference>